<evidence type="ECO:0000313" key="2">
    <source>
        <dbReference type="EMBL" id="MYL26832.1"/>
    </source>
</evidence>
<dbReference type="AlphaFoldDB" id="A0A9X5B640"/>
<feature type="compositionally biased region" description="Polar residues" evidence="1">
    <location>
        <begin position="74"/>
        <end position="83"/>
    </location>
</feature>
<dbReference type="InterPro" id="IPR042099">
    <property type="entry name" value="ANL_N_sf"/>
</dbReference>
<evidence type="ECO:0000313" key="3">
    <source>
        <dbReference type="Proteomes" id="UP000460751"/>
    </source>
</evidence>
<organism evidence="2 3">
    <name type="scientific">Vreelandella halophila</name>
    <dbReference type="NCBI Taxonomy" id="86177"/>
    <lineage>
        <taxon>Bacteria</taxon>
        <taxon>Pseudomonadati</taxon>
        <taxon>Pseudomonadota</taxon>
        <taxon>Gammaproteobacteria</taxon>
        <taxon>Oceanospirillales</taxon>
        <taxon>Halomonadaceae</taxon>
        <taxon>Vreelandella</taxon>
    </lineage>
</organism>
<dbReference type="EMBL" id="WMEX01000004">
    <property type="protein sequence ID" value="MYL26832.1"/>
    <property type="molecule type" value="Genomic_DNA"/>
</dbReference>
<dbReference type="PANTHER" id="PTHR36932:SF1">
    <property type="entry name" value="CAPSULAR POLYSACCHARIDE BIOSYNTHESIS PROTEIN"/>
    <property type="match status" value="1"/>
</dbReference>
<keyword evidence="3" id="KW-1185">Reference proteome</keyword>
<gene>
    <name evidence="2" type="ORF">GLW01_08490</name>
</gene>
<accession>A0A9X5B640</accession>
<dbReference type="InterPro" id="IPR053158">
    <property type="entry name" value="CapK_Type1_Caps_Biosynth"/>
</dbReference>
<name>A0A9X5B640_9GAMM</name>
<dbReference type="Proteomes" id="UP000460751">
    <property type="component" value="Unassembled WGS sequence"/>
</dbReference>
<feature type="compositionally biased region" description="Polar residues" evidence="1">
    <location>
        <begin position="93"/>
        <end position="102"/>
    </location>
</feature>
<proteinExistence type="predicted"/>
<dbReference type="RefSeq" id="WP_160898795.1">
    <property type="nucleotide sequence ID" value="NZ_WMEX01000004.1"/>
</dbReference>
<dbReference type="PANTHER" id="PTHR36932">
    <property type="entry name" value="CAPSULAR POLYSACCHARIDE BIOSYNTHESIS PROTEIN"/>
    <property type="match status" value="1"/>
</dbReference>
<feature type="region of interest" description="Disordered" evidence="1">
    <location>
        <begin position="74"/>
        <end position="102"/>
    </location>
</feature>
<sequence>MVSFRFLLTRSFFALLGLRVGYWRQVVEELWRKSDEEIMQLHDTCLQEGMPRSANGQIVASLGDLKVAQTLTKEGLRQQSNNSSHKKGFGRHTSGSTGEPTSVRLTKAELGRLLGVRDYCFRHYGIKLGEREARLWGRVDDSLKARIGDLLLNRETYNPGAADGVRQVKRLTETRAAYIYGYVSLLLEAARLMEANGWRPPKVSCIICTAEKILESQKRYLARIFNAPVVEEYGATEFDIIAFECKDWHLHLVNPWLIVEWVNGQCVITDVSRRSQYFIRYVIGDTLRLTRCACDGLGGRFVVEELEGRSANRFVHLSESKKFHASEFSQMINQYQNEYGDVFRFQIEQNDYTSFSMTVSPCPRKGQHHISDYLRENVKKKHNANIDIKVTVTADSGLLINKSGYFIQNIDQQHD</sequence>
<reference evidence="2 3" key="1">
    <citation type="submission" date="2019-11" db="EMBL/GenBank/DDBJ databases">
        <title>Genome sequences of 17 halophilic strains isolated from different environments.</title>
        <authorList>
            <person name="Furrow R.E."/>
        </authorList>
    </citation>
    <scope>NUCLEOTIDE SEQUENCE [LARGE SCALE GENOMIC DNA]</scope>
    <source>
        <strain evidence="2 3">22507_15_FS</strain>
    </source>
</reference>
<comment type="caution">
    <text evidence="2">The sequence shown here is derived from an EMBL/GenBank/DDBJ whole genome shotgun (WGS) entry which is preliminary data.</text>
</comment>
<protein>
    <submittedName>
        <fullName evidence="2">CoF synthetase</fullName>
    </submittedName>
</protein>
<dbReference type="Gene3D" id="3.40.50.12780">
    <property type="entry name" value="N-terminal domain of ligase-like"/>
    <property type="match status" value="1"/>
</dbReference>
<dbReference type="SUPFAM" id="SSF56801">
    <property type="entry name" value="Acetyl-CoA synthetase-like"/>
    <property type="match status" value="1"/>
</dbReference>
<evidence type="ECO:0000256" key="1">
    <source>
        <dbReference type="SAM" id="MobiDB-lite"/>
    </source>
</evidence>
<dbReference type="OrthoDB" id="580775at2"/>